<dbReference type="InterPro" id="IPR023346">
    <property type="entry name" value="Lysozyme-like_dom_sf"/>
</dbReference>
<gene>
    <name evidence="4" type="ORF">KKC1_03940</name>
</gene>
<dbReference type="InterPro" id="IPR008258">
    <property type="entry name" value="Transglycosylase_SLT_dom_1"/>
</dbReference>
<keyword evidence="2" id="KW-1133">Transmembrane helix</keyword>
<dbReference type="AlphaFoldDB" id="A0A1Z5HNX7"/>
<reference evidence="5" key="1">
    <citation type="journal article" date="2017" name="Appl. Environ. Microbiol.">
        <title>Genomic analysis of Calderihabitans maritimus KKC1, a thermophilic hydrogenogenic carboxydotrophic bacterium isolated from marine sediment.</title>
        <authorList>
            <person name="Omae K."/>
            <person name="Yoneda Y."/>
            <person name="Fukuyama Y."/>
            <person name="Yoshida T."/>
            <person name="Sako Y."/>
        </authorList>
    </citation>
    <scope>NUCLEOTIDE SEQUENCE [LARGE SCALE GENOMIC DNA]</scope>
    <source>
        <strain evidence="5">KKC1</strain>
    </source>
</reference>
<dbReference type="InterPro" id="IPR000189">
    <property type="entry name" value="Transglyc_AS"/>
</dbReference>
<dbReference type="PROSITE" id="PS00922">
    <property type="entry name" value="TRANSGLYCOSYLASE"/>
    <property type="match status" value="1"/>
</dbReference>
<evidence type="ECO:0000313" key="4">
    <source>
        <dbReference type="EMBL" id="GAW91232.1"/>
    </source>
</evidence>
<evidence type="ECO:0000259" key="3">
    <source>
        <dbReference type="Pfam" id="PF01464"/>
    </source>
</evidence>
<comment type="similarity">
    <text evidence="1">Belongs to the transglycosylase Slt family.</text>
</comment>
<dbReference type="PANTHER" id="PTHR37423:SF2">
    <property type="entry name" value="MEMBRANE-BOUND LYTIC MUREIN TRANSGLYCOSYLASE C"/>
    <property type="match status" value="1"/>
</dbReference>
<dbReference type="EMBL" id="BDGJ01000010">
    <property type="protein sequence ID" value="GAW91232.1"/>
    <property type="molecule type" value="Genomic_DNA"/>
</dbReference>
<keyword evidence="5" id="KW-1185">Reference proteome</keyword>
<evidence type="ECO:0000313" key="5">
    <source>
        <dbReference type="Proteomes" id="UP000197032"/>
    </source>
</evidence>
<dbReference type="PANTHER" id="PTHR37423">
    <property type="entry name" value="SOLUBLE LYTIC MUREIN TRANSGLYCOSYLASE-RELATED"/>
    <property type="match status" value="1"/>
</dbReference>
<dbReference type="Proteomes" id="UP000197032">
    <property type="component" value="Unassembled WGS sequence"/>
</dbReference>
<sequence>MKVLIGLLKYRWIRKTLFLMLLVVGSYYFFSSFDLEPYEDKFIEFMARQDPPALVRGEEKPFVGFQLDTRKRIPELKVDLEETIRYKKEKWVAFKTGVAKTFQALGSIFWFNGEGNGTRSQPPEAVAATSRRLGEEDIREKLQEMVNIDAGTAAILRENIHQAALALYQFITVRVYRYGDERVVVAQDDQGRTVMLPYDPSHRILQWADYIQAAAEKYDLDPALIAAVIEQESGGNPQAVSRAGAIGLMQLMPGTAKMLGVNPYDPVQNIEGGTRYLAWQLKEFGNLTEALAAYNAGPGNVRNGRYRYIAETQNYIRRVPRLMEKYRKLMKEL</sequence>
<dbReference type="Gene3D" id="1.10.530.10">
    <property type="match status" value="1"/>
</dbReference>
<protein>
    <submittedName>
        <fullName evidence="4">Transglycosylase</fullName>
    </submittedName>
</protein>
<feature type="domain" description="Transglycosylase SLT" evidence="3">
    <location>
        <begin position="209"/>
        <end position="306"/>
    </location>
</feature>
<comment type="caution">
    <text evidence="4">The sequence shown here is derived from an EMBL/GenBank/DDBJ whole genome shotgun (WGS) entry which is preliminary data.</text>
</comment>
<feature type="transmembrane region" description="Helical" evidence="2">
    <location>
        <begin position="12"/>
        <end position="30"/>
    </location>
</feature>
<name>A0A1Z5HNX7_9FIRM</name>
<dbReference type="CDD" id="cd00254">
    <property type="entry name" value="LT-like"/>
    <property type="match status" value="1"/>
</dbReference>
<dbReference type="Pfam" id="PF01464">
    <property type="entry name" value="SLT"/>
    <property type="match status" value="1"/>
</dbReference>
<keyword evidence="2" id="KW-0812">Transmembrane</keyword>
<dbReference type="SUPFAM" id="SSF53955">
    <property type="entry name" value="Lysozyme-like"/>
    <property type="match status" value="1"/>
</dbReference>
<evidence type="ECO:0000256" key="2">
    <source>
        <dbReference type="SAM" id="Phobius"/>
    </source>
</evidence>
<organism evidence="4 5">
    <name type="scientific">Calderihabitans maritimus</name>
    <dbReference type="NCBI Taxonomy" id="1246530"/>
    <lineage>
        <taxon>Bacteria</taxon>
        <taxon>Bacillati</taxon>
        <taxon>Bacillota</taxon>
        <taxon>Clostridia</taxon>
        <taxon>Neomoorellales</taxon>
        <taxon>Calderihabitantaceae</taxon>
        <taxon>Calderihabitans</taxon>
    </lineage>
</organism>
<dbReference type="OrthoDB" id="9815002at2"/>
<dbReference type="GO" id="GO:0016020">
    <property type="term" value="C:membrane"/>
    <property type="evidence" value="ECO:0007669"/>
    <property type="project" value="InterPro"/>
</dbReference>
<proteinExistence type="inferred from homology"/>
<dbReference type="GO" id="GO:0008933">
    <property type="term" value="F:peptidoglycan lytic transglycosylase activity"/>
    <property type="evidence" value="ECO:0007669"/>
    <property type="project" value="InterPro"/>
</dbReference>
<accession>A0A1Z5HNX7</accession>
<keyword evidence="2" id="KW-0472">Membrane</keyword>
<evidence type="ECO:0000256" key="1">
    <source>
        <dbReference type="ARBA" id="ARBA00007734"/>
    </source>
</evidence>
<dbReference type="GO" id="GO:0000270">
    <property type="term" value="P:peptidoglycan metabolic process"/>
    <property type="evidence" value="ECO:0007669"/>
    <property type="project" value="InterPro"/>
</dbReference>